<dbReference type="InterPro" id="IPR057538">
    <property type="entry name" value="RXYLT1_C"/>
</dbReference>
<name>A0AAN9BBB0_9CAEN</name>
<feature type="transmembrane region" description="Helical" evidence="1">
    <location>
        <begin position="12"/>
        <end position="31"/>
    </location>
</feature>
<proteinExistence type="predicted"/>
<dbReference type="EMBL" id="JBAMIC010000010">
    <property type="protein sequence ID" value="KAK7102810.1"/>
    <property type="molecule type" value="Genomic_DNA"/>
</dbReference>
<dbReference type="PANTHER" id="PTHR15576:SF1">
    <property type="entry name" value="RIBITOL-5-PHOSPHATE XYLOSYLTRANSFERASE 1"/>
    <property type="match status" value="1"/>
</dbReference>
<keyword evidence="1" id="KW-0812">Transmembrane</keyword>
<dbReference type="GO" id="GO:0120053">
    <property type="term" value="F:ribitol beta-1,4-xylosyltransferase activity"/>
    <property type="evidence" value="ECO:0007669"/>
    <property type="project" value="InterPro"/>
</dbReference>
<dbReference type="Proteomes" id="UP001374579">
    <property type="component" value="Unassembled WGS sequence"/>
</dbReference>
<evidence type="ECO:0000313" key="4">
    <source>
        <dbReference type="Proteomes" id="UP001374579"/>
    </source>
</evidence>
<keyword evidence="4" id="KW-1185">Reference proteome</keyword>
<dbReference type="Pfam" id="PF24785">
    <property type="entry name" value="RXYLT1_C"/>
    <property type="match status" value="1"/>
</dbReference>
<dbReference type="GO" id="GO:0035269">
    <property type="term" value="P:protein O-linked glycosylation via mannose"/>
    <property type="evidence" value="ECO:0007669"/>
    <property type="project" value="InterPro"/>
</dbReference>
<accession>A0AAN9BBB0</accession>
<keyword evidence="1" id="KW-1133">Transmembrane helix</keyword>
<evidence type="ECO:0000259" key="2">
    <source>
        <dbReference type="Pfam" id="PF24785"/>
    </source>
</evidence>
<evidence type="ECO:0000256" key="1">
    <source>
        <dbReference type="SAM" id="Phobius"/>
    </source>
</evidence>
<comment type="caution">
    <text evidence="3">The sequence shown here is derived from an EMBL/GenBank/DDBJ whole genome shotgun (WGS) entry which is preliminary data.</text>
</comment>
<dbReference type="AlphaFoldDB" id="A0AAN9BBB0"/>
<dbReference type="GO" id="GO:0005794">
    <property type="term" value="C:Golgi apparatus"/>
    <property type="evidence" value="ECO:0007669"/>
    <property type="project" value="TreeGrafter"/>
</dbReference>
<dbReference type="InterPro" id="IPR055286">
    <property type="entry name" value="RXYLT1-like"/>
</dbReference>
<feature type="domain" description="RXYLT1 C-terminal" evidence="2">
    <location>
        <begin position="22"/>
        <end position="162"/>
    </location>
</feature>
<dbReference type="PANTHER" id="PTHR15576">
    <property type="entry name" value="RIBITOL-5-PHOSPHATE XYLOSYLTRANSFERASE 1"/>
    <property type="match status" value="1"/>
</dbReference>
<protein>
    <recommendedName>
        <fullName evidence="2">RXYLT1 C-terminal domain-containing protein</fullName>
    </recommendedName>
</protein>
<keyword evidence="1" id="KW-0472">Membrane</keyword>
<sequence length="166" mass="19463">MLYVRLTRLVLFVFKCGFLSAKVCIIIFRWLPKETDETKGDYLHALQQSDLTLSPVGQNSECYRIYEAMAYGSVPVIEDVMTPGLCGASPASKLFPLRILKELEAPVIYLKDWKTLPKILEAEARMSHEEKVERRKRLVKWYENFKTVLRDRMVKVLENRFFNINR</sequence>
<reference evidence="3 4" key="1">
    <citation type="submission" date="2024-02" db="EMBL/GenBank/DDBJ databases">
        <title>Chromosome-scale genome assembly of the rough periwinkle Littorina saxatilis.</title>
        <authorList>
            <person name="De Jode A."/>
            <person name="Faria R."/>
            <person name="Formenti G."/>
            <person name="Sims Y."/>
            <person name="Smith T.P."/>
            <person name="Tracey A."/>
            <person name="Wood J.M.D."/>
            <person name="Zagrodzka Z.B."/>
            <person name="Johannesson K."/>
            <person name="Butlin R.K."/>
            <person name="Leder E.H."/>
        </authorList>
    </citation>
    <scope>NUCLEOTIDE SEQUENCE [LARGE SCALE GENOMIC DNA]</scope>
    <source>
        <strain evidence="3">Snail1</strain>
        <tissue evidence="3">Muscle</tissue>
    </source>
</reference>
<organism evidence="3 4">
    <name type="scientific">Littorina saxatilis</name>
    <dbReference type="NCBI Taxonomy" id="31220"/>
    <lineage>
        <taxon>Eukaryota</taxon>
        <taxon>Metazoa</taxon>
        <taxon>Spiralia</taxon>
        <taxon>Lophotrochozoa</taxon>
        <taxon>Mollusca</taxon>
        <taxon>Gastropoda</taxon>
        <taxon>Caenogastropoda</taxon>
        <taxon>Littorinimorpha</taxon>
        <taxon>Littorinoidea</taxon>
        <taxon>Littorinidae</taxon>
        <taxon>Littorina</taxon>
    </lineage>
</organism>
<evidence type="ECO:0000313" key="3">
    <source>
        <dbReference type="EMBL" id="KAK7102810.1"/>
    </source>
</evidence>
<gene>
    <name evidence="3" type="ORF">V1264_020982</name>
</gene>